<dbReference type="Pfam" id="PF00583">
    <property type="entry name" value="Acetyltransf_1"/>
    <property type="match status" value="1"/>
</dbReference>
<organism evidence="2 3">
    <name type="scientific">Corticicoccus populi</name>
    <dbReference type="NCBI Taxonomy" id="1812821"/>
    <lineage>
        <taxon>Bacteria</taxon>
        <taxon>Bacillati</taxon>
        <taxon>Bacillota</taxon>
        <taxon>Bacilli</taxon>
        <taxon>Bacillales</taxon>
        <taxon>Staphylococcaceae</taxon>
        <taxon>Corticicoccus</taxon>
    </lineage>
</organism>
<dbReference type="EMBL" id="JBHUOQ010000001">
    <property type="protein sequence ID" value="MFD2829610.1"/>
    <property type="molecule type" value="Genomic_DNA"/>
</dbReference>
<dbReference type="PROSITE" id="PS51186">
    <property type="entry name" value="GNAT"/>
    <property type="match status" value="1"/>
</dbReference>
<evidence type="ECO:0000313" key="3">
    <source>
        <dbReference type="Proteomes" id="UP001597519"/>
    </source>
</evidence>
<dbReference type="InterPro" id="IPR000182">
    <property type="entry name" value="GNAT_dom"/>
</dbReference>
<sequence>MLKIINLDIHNEKALKEVNEIFQRTWNDSIEESLKKHTGYEGFQCILLQIEEKTIGFAYGYSSVPGQYYHDLLHRHLSPQDYESYLTDCFEFVELAVLPEYRKKGFGARLTNCLLNQTPHKNAVLTTQYENHRAKHLYHTLAWVTLDDAFIPRDERYVIMAKKLNK</sequence>
<accession>A0ABW5WS24</accession>
<dbReference type="InterPro" id="IPR016181">
    <property type="entry name" value="Acyl_CoA_acyltransferase"/>
</dbReference>
<proteinExistence type="predicted"/>
<dbReference type="RefSeq" id="WP_377771757.1">
    <property type="nucleotide sequence ID" value="NZ_JBHUOQ010000001.1"/>
</dbReference>
<reference evidence="3" key="1">
    <citation type="journal article" date="2019" name="Int. J. Syst. Evol. Microbiol.">
        <title>The Global Catalogue of Microorganisms (GCM) 10K type strain sequencing project: providing services to taxonomists for standard genome sequencing and annotation.</title>
        <authorList>
            <consortium name="The Broad Institute Genomics Platform"/>
            <consortium name="The Broad Institute Genome Sequencing Center for Infectious Disease"/>
            <person name="Wu L."/>
            <person name="Ma J."/>
        </authorList>
    </citation>
    <scope>NUCLEOTIDE SEQUENCE [LARGE SCALE GENOMIC DNA]</scope>
    <source>
        <strain evidence="3">KCTC 33575</strain>
    </source>
</reference>
<protein>
    <submittedName>
        <fullName evidence="2">GNAT family N-acetyltransferase</fullName>
    </submittedName>
</protein>
<dbReference type="SUPFAM" id="SSF55729">
    <property type="entry name" value="Acyl-CoA N-acyltransferases (Nat)"/>
    <property type="match status" value="1"/>
</dbReference>
<gene>
    <name evidence="2" type="ORF">ACFSX4_03960</name>
</gene>
<keyword evidence="3" id="KW-1185">Reference proteome</keyword>
<dbReference type="Gene3D" id="3.40.630.30">
    <property type="match status" value="1"/>
</dbReference>
<evidence type="ECO:0000259" key="1">
    <source>
        <dbReference type="PROSITE" id="PS51186"/>
    </source>
</evidence>
<comment type="caution">
    <text evidence="2">The sequence shown here is derived from an EMBL/GenBank/DDBJ whole genome shotgun (WGS) entry which is preliminary data.</text>
</comment>
<name>A0ABW5WS24_9STAP</name>
<feature type="domain" description="N-acetyltransferase" evidence="1">
    <location>
        <begin position="5"/>
        <end position="165"/>
    </location>
</feature>
<dbReference type="Proteomes" id="UP001597519">
    <property type="component" value="Unassembled WGS sequence"/>
</dbReference>
<evidence type="ECO:0000313" key="2">
    <source>
        <dbReference type="EMBL" id="MFD2829610.1"/>
    </source>
</evidence>